<keyword evidence="2 6" id="KW-0812">Transmembrane</keyword>
<keyword evidence="4 6" id="KW-1133">Transmembrane helix</keyword>
<evidence type="ECO:0000256" key="1">
    <source>
        <dbReference type="ARBA" id="ARBA00004141"/>
    </source>
</evidence>
<keyword evidence="6" id="KW-0813">Transport</keyword>
<dbReference type="GO" id="GO:0055085">
    <property type="term" value="P:transmembrane transport"/>
    <property type="evidence" value="ECO:0007669"/>
    <property type="project" value="InterPro"/>
</dbReference>
<reference evidence="7" key="1">
    <citation type="journal article" date="2021" name="Nat. Microbiol.">
        <title>Cocultivation of an ultrasmall environmental parasitic bacterium with lytic ability against bacteria associated with wastewater foams.</title>
        <authorList>
            <person name="Batinovic S."/>
            <person name="Rose J.J.A."/>
            <person name="Ratcliffe J."/>
            <person name="Seviour R.J."/>
            <person name="Petrovski S."/>
        </authorList>
    </citation>
    <scope>NUCLEOTIDE SEQUENCE</scope>
    <source>
        <strain evidence="7">CON44</strain>
    </source>
</reference>
<sequence>MDSPDQHLFSVDVPRSTARRALPWAVLAVVVGFVVYKAARNPHFGWSDVGSYLFNGKILEGLMGTLELTVVSAVISLLLGALIVGIGRMGGVGRAIAGTYVWIFRAVPLMVQLVLWFNVALIVPRLSIPLPGGGHIFDESTNNLVSAFTAAILGLALHESAYVAEILRGGLLAVPAGQYRAAAAMGMTAPQAYRYVIGPEVIRVTVPALTNQLIGLLKATATVAFIGGADLLTKATQIYEQNFKTIPLLLVATIWYVVLVAAATLVQHALERRFSTAPGTPKTPAKVTETTELDTIPALQEQRL</sequence>
<name>A0A857KY58_9ACTN</name>
<protein>
    <submittedName>
        <fullName evidence="7">ABC transporter permease subunit</fullName>
    </submittedName>
</protein>
<dbReference type="InterPro" id="IPR035906">
    <property type="entry name" value="MetI-like_sf"/>
</dbReference>
<evidence type="ECO:0000256" key="2">
    <source>
        <dbReference type="ARBA" id="ARBA00022692"/>
    </source>
</evidence>
<dbReference type="PANTHER" id="PTHR30614:SF0">
    <property type="entry name" value="L-CYSTINE TRANSPORT SYSTEM PERMEASE PROTEIN TCYL"/>
    <property type="match status" value="1"/>
</dbReference>
<keyword evidence="3" id="KW-0029">Amino-acid transport</keyword>
<dbReference type="Gene3D" id="1.10.3720.10">
    <property type="entry name" value="MetI-like"/>
    <property type="match status" value="1"/>
</dbReference>
<dbReference type="AlphaFoldDB" id="A0A857KY58"/>
<gene>
    <name evidence="7" type="ORF">GII30_12645</name>
</gene>
<evidence type="ECO:0000256" key="6">
    <source>
        <dbReference type="RuleBase" id="RU363032"/>
    </source>
</evidence>
<dbReference type="Pfam" id="PF00528">
    <property type="entry name" value="BPD_transp_1"/>
    <property type="match status" value="1"/>
</dbReference>
<evidence type="ECO:0000256" key="5">
    <source>
        <dbReference type="ARBA" id="ARBA00023136"/>
    </source>
</evidence>
<evidence type="ECO:0000313" key="7">
    <source>
        <dbReference type="EMBL" id="QHN39895.1"/>
    </source>
</evidence>
<dbReference type="PROSITE" id="PS50928">
    <property type="entry name" value="ABC_TM1"/>
    <property type="match status" value="1"/>
</dbReference>
<dbReference type="InterPro" id="IPR043429">
    <property type="entry name" value="ArtM/GltK/GlnP/TcyL/YhdX-like"/>
</dbReference>
<feature type="transmembrane region" description="Helical" evidence="6">
    <location>
        <begin position="99"/>
        <end position="123"/>
    </location>
</feature>
<feature type="transmembrane region" description="Helical" evidence="6">
    <location>
        <begin position="21"/>
        <end position="39"/>
    </location>
</feature>
<dbReference type="GO" id="GO:0006865">
    <property type="term" value="P:amino acid transport"/>
    <property type="evidence" value="ECO:0007669"/>
    <property type="project" value="UniProtKB-KW"/>
</dbReference>
<comment type="subcellular location">
    <subcellularLocation>
        <location evidence="6">Cell membrane</location>
        <topology evidence="6">Multi-pass membrane protein</topology>
    </subcellularLocation>
    <subcellularLocation>
        <location evidence="1">Membrane</location>
        <topology evidence="1">Multi-pass membrane protein</topology>
    </subcellularLocation>
</comment>
<comment type="similarity">
    <text evidence="6">Belongs to the binding-protein-dependent transport system permease family.</text>
</comment>
<feature type="transmembrane region" description="Helical" evidence="6">
    <location>
        <begin position="68"/>
        <end position="87"/>
    </location>
</feature>
<proteinExistence type="inferred from homology"/>
<dbReference type="SUPFAM" id="SSF161098">
    <property type="entry name" value="MetI-like"/>
    <property type="match status" value="1"/>
</dbReference>
<accession>A0A857KY58</accession>
<organism evidence="7">
    <name type="scientific">Gordonia amarae</name>
    <dbReference type="NCBI Taxonomy" id="36821"/>
    <lineage>
        <taxon>Bacteria</taxon>
        <taxon>Bacillati</taxon>
        <taxon>Actinomycetota</taxon>
        <taxon>Actinomycetes</taxon>
        <taxon>Mycobacteriales</taxon>
        <taxon>Gordoniaceae</taxon>
        <taxon>Gordonia</taxon>
    </lineage>
</organism>
<feature type="transmembrane region" description="Helical" evidence="6">
    <location>
        <begin position="246"/>
        <end position="266"/>
    </location>
</feature>
<dbReference type="CDD" id="cd06261">
    <property type="entry name" value="TM_PBP2"/>
    <property type="match status" value="1"/>
</dbReference>
<dbReference type="InterPro" id="IPR000515">
    <property type="entry name" value="MetI-like"/>
</dbReference>
<evidence type="ECO:0000256" key="3">
    <source>
        <dbReference type="ARBA" id="ARBA00022970"/>
    </source>
</evidence>
<dbReference type="EMBL" id="CP045810">
    <property type="protein sequence ID" value="QHN39895.1"/>
    <property type="molecule type" value="Genomic_DNA"/>
</dbReference>
<dbReference type="PANTHER" id="PTHR30614">
    <property type="entry name" value="MEMBRANE COMPONENT OF AMINO ACID ABC TRANSPORTER"/>
    <property type="match status" value="1"/>
</dbReference>
<dbReference type="RefSeq" id="WP_005181295.1">
    <property type="nucleotide sequence ID" value="NZ_CP045804.1"/>
</dbReference>
<dbReference type="GO" id="GO:0005886">
    <property type="term" value="C:plasma membrane"/>
    <property type="evidence" value="ECO:0007669"/>
    <property type="project" value="UniProtKB-SubCell"/>
</dbReference>
<evidence type="ECO:0000256" key="4">
    <source>
        <dbReference type="ARBA" id="ARBA00022989"/>
    </source>
</evidence>
<keyword evidence="5 6" id="KW-0472">Membrane</keyword>